<dbReference type="EMBL" id="CP000683">
    <property type="protein sequence ID" value="ABV85290.1"/>
    <property type="molecule type" value="Genomic_DNA"/>
</dbReference>
<dbReference type="GO" id="GO:0003887">
    <property type="term" value="F:DNA-directed DNA polymerase activity"/>
    <property type="evidence" value="ECO:0007669"/>
    <property type="project" value="InterPro"/>
</dbReference>
<gene>
    <name evidence="1" type="primary">holC</name>
    <name evidence="1" type="ordered locus">RMA_1359</name>
</gene>
<dbReference type="Gene3D" id="3.40.50.10110">
    <property type="entry name" value="DNA polymerase III subunit chi"/>
    <property type="match status" value="1"/>
</dbReference>
<evidence type="ECO:0000313" key="1">
    <source>
        <dbReference type="EMBL" id="ABV85290.1"/>
    </source>
</evidence>
<dbReference type="Pfam" id="PF04364">
    <property type="entry name" value="DNA_pol3_chi"/>
    <property type="match status" value="1"/>
</dbReference>
<organism evidence="1 2">
    <name type="scientific">Rickettsia massiliae (strain Mtu5)</name>
    <dbReference type="NCBI Taxonomy" id="416276"/>
    <lineage>
        <taxon>Bacteria</taxon>
        <taxon>Pseudomonadati</taxon>
        <taxon>Pseudomonadota</taxon>
        <taxon>Alphaproteobacteria</taxon>
        <taxon>Rickettsiales</taxon>
        <taxon>Rickettsiaceae</taxon>
        <taxon>Rickettsieae</taxon>
        <taxon>Rickettsia</taxon>
        <taxon>spotted fever group</taxon>
    </lineage>
</organism>
<keyword evidence="2" id="KW-1185">Reference proteome</keyword>
<protein>
    <submittedName>
        <fullName evidence="1">DNA polymerase III chi subunit HolC</fullName>
    </submittedName>
</protein>
<accession>A8F304</accession>
<dbReference type="AlphaFoldDB" id="A8F304"/>
<dbReference type="GO" id="GO:0006260">
    <property type="term" value="P:DNA replication"/>
    <property type="evidence" value="ECO:0007669"/>
    <property type="project" value="InterPro"/>
</dbReference>
<dbReference type="InterPro" id="IPR036768">
    <property type="entry name" value="PolIII_chi_sf"/>
</dbReference>
<evidence type="ECO:0000313" key="2">
    <source>
        <dbReference type="Proteomes" id="UP000001311"/>
    </source>
</evidence>
<dbReference type="NCBIfam" id="NF005172">
    <property type="entry name" value="PRK06646.1"/>
    <property type="match status" value="1"/>
</dbReference>
<dbReference type="Proteomes" id="UP000001311">
    <property type="component" value="Chromosome"/>
</dbReference>
<dbReference type="HOGENOM" id="CLU_1814352_0_0_5"/>
<dbReference type="InterPro" id="IPR007459">
    <property type="entry name" value="DNA_pol3_chi"/>
</dbReference>
<dbReference type="SUPFAM" id="SSF102400">
    <property type="entry name" value="DNA polymerase III chi subunit"/>
    <property type="match status" value="1"/>
</dbReference>
<dbReference type="KEGG" id="rms:RMA_1359"/>
<dbReference type="GO" id="GO:0003677">
    <property type="term" value="F:DNA binding"/>
    <property type="evidence" value="ECO:0007669"/>
    <property type="project" value="InterPro"/>
</dbReference>
<proteinExistence type="predicted"/>
<name>A8F304_RICM5</name>
<sequence length="156" mass="18096">MFMQQFSIYQTSDELLLKSILLLIEKCYYSDLKSVILTADADQQEMLNKNLWTYSRKQFIPHGSKLDPQPEKQPIYITDELQNPNNASVLVIISPTDIGKILQAKEYIRVFKRIIIITDLPEDLKELTVKINKFTGQENKIDCFTQNPRGAWSKVV</sequence>
<reference evidence="1 2" key="1">
    <citation type="journal article" date="2007" name="Genome Res.">
        <title>Lateral gene transfer between obligate intracellular bacteria: evidence from the Rickettsia massiliae genome.</title>
        <authorList>
            <person name="Blanc G."/>
            <person name="Ogata H."/>
            <person name="Robert C."/>
            <person name="Audic S."/>
            <person name="Claverie J.-M."/>
            <person name="Raoult D."/>
        </authorList>
    </citation>
    <scope>NUCLEOTIDE SEQUENCE [LARGE SCALE GENOMIC DNA]</scope>
    <source>
        <strain evidence="2">Mtu5</strain>
    </source>
</reference>